<dbReference type="InterPro" id="IPR005146">
    <property type="entry name" value="B3/B4_tRNA-bd"/>
</dbReference>
<evidence type="ECO:0000256" key="8">
    <source>
        <dbReference type="ARBA" id="ARBA00022741"/>
    </source>
</evidence>
<evidence type="ECO:0000256" key="10">
    <source>
        <dbReference type="ARBA" id="ARBA00022842"/>
    </source>
</evidence>
<dbReference type="SUPFAM" id="SSF54991">
    <property type="entry name" value="Anticodon-binding domain of PheRS"/>
    <property type="match status" value="1"/>
</dbReference>
<dbReference type="SMART" id="SM00873">
    <property type="entry name" value="B3_4"/>
    <property type="match status" value="1"/>
</dbReference>
<organism evidence="18 19">
    <name type="scientific">Candidatus Nitronauta litoralis</name>
    <dbReference type="NCBI Taxonomy" id="2705533"/>
    <lineage>
        <taxon>Bacteria</taxon>
        <taxon>Pseudomonadati</taxon>
        <taxon>Nitrospinota/Tectimicrobiota group</taxon>
        <taxon>Nitrospinota</taxon>
        <taxon>Nitrospinia</taxon>
        <taxon>Nitrospinales</taxon>
        <taxon>Nitrospinaceae</taxon>
        <taxon>Candidatus Nitronauta</taxon>
    </lineage>
</organism>
<dbReference type="Pfam" id="PF17759">
    <property type="entry name" value="tRNA_synthFbeta"/>
    <property type="match status" value="1"/>
</dbReference>
<feature type="domain" description="FDX-ACB" evidence="16">
    <location>
        <begin position="600"/>
        <end position="693"/>
    </location>
</feature>
<evidence type="ECO:0000256" key="2">
    <source>
        <dbReference type="ARBA" id="ARBA00008653"/>
    </source>
</evidence>
<dbReference type="InterPro" id="IPR005121">
    <property type="entry name" value="Fdx_antiC-bd"/>
</dbReference>
<dbReference type="Gene3D" id="3.30.70.380">
    <property type="entry name" value="Ferrodoxin-fold anticodon-binding domain"/>
    <property type="match status" value="1"/>
</dbReference>
<evidence type="ECO:0000256" key="15">
    <source>
        <dbReference type="HAMAP-Rule" id="MF_00283"/>
    </source>
</evidence>
<dbReference type="SMART" id="SM00874">
    <property type="entry name" value="B5"/>
    <property type="match status" value="1"/>
</dbReference>
<dbReference type="SUPFAM" id="SSF46955">
    <property type="entry name" value="Putative DNA-binding domain"/>
    <property type="match status" value="2"/>
</dbReference>
<evidence type="ECO:0000256" key="12">
    <source>
        <dbReference type="ARBA" id="ARBA00022917"/>
    </source>
</evidence>
<dbReference type="SUPFAM" id="SSF55681">
    <property type="entry name" value="Class II aaRS and biotin synthetases"/>
    <property type="match status" value="1"/>
</dbReference>
<evidence type="ECO:0000313" key="18">
    <source>
        <dbReference type="EMBL" id="QPJ60586.1"/>
    </source>
</evidence>
<evidence type="ECO:0000256" key="5">
    <source>
        <dbReference type="ARBA" id="ARBA00022555"/>
    </source>
</evidence>
<keyword evidence="5" id="KW-0820">tRNA-binding</keyword>
<keyword evidence="6 15" id="KW-0436">Ligase</keyword>
<dbReference type="FunFam" id="3.50.40.10:FF:000001">
    <property type="entry name" value="Phenylalanine--tRNA ligase beta subunit"/>
    <property type="match status" value="1"/>
</dbReference>
<dbReference type="GO" id="GO:0000049">
    <property type="term" value="F:tRNA binding"/>
    <property type="evidence" value="ECO:0007669"/>
    <property type="project" value="UniProtKB-KW"/>
</dbReference>
<dbReference type="GO" id="GO:0006432">
    <property type="term" value="P:phenylalanyl-tRNA aminoacylation"/>
    <property type="evidence" value="ECO:0007669"/>
    <property type="project" value="UniProtKB-UniRule"/>
</dbReference>
<evidence type="ECO:0000256" key="7">
    <source>
        <dbReference type="ARBA" id="ARBA00022723"/>
    </source>
</evidence>
<dbReference type="PANTHER" id="PTHR10947:SF0">
    <property type="entry name" value="PHENYLALANINE--TRNA LIGASE BETA SUBUNIT"/>
    <property type="match status" value="1"/>
</dbReference>
<keyword evidence="4 15" id="KW-0963">Cytoplasm</keyword>
<evidence type="ECO:0000313" key="19">
    <source>
        <dbReference type="Proteomes" id="UP000594688"/>
    </source>
</evidence>
<evidence type="ECO:0000256" key="1">
    <source>
        <dbReference type="ARBA" id="ARBA00004496"/>
    </source>
</evidence>
<comment type="similarity">
    <text evidence="2 15">Belongs to the phenylalanyl-tRNA synthetase beta subunit family. Type 1 subfamily.</text>
</comment>
<dbReference type="GO" id="GO:0009328">
    <property type="term" value="C:phenylalanine-tRNA ligase complex"/>
    <property type="evidence" value="ECO:0007669"/>
    <property type="project" value="TreeGrafter"/>
</dbReference>
<dbReference type="PROSITE" id="PS51483">
    <property type="entry name" value="B5"/>
    <property type="match status" value="1"/>
</dbReference>
<dbReference type="GO" id="GO:0004826">
    <property type="term" value="F:phenylalanine-tRNA ligase activity"/>
    <property type="evidence" value="ECO:0007669"/>
    <property type="project" value="UniProtKB-UniRule"/>
</dbReference>
<dbReference type="GO" id="GO:0000287">
    <property type="term" value="F:magnesium ion binding"/>
    <property type="evidence" value="ECO:0007669"/>
    <property type="project" value="UniProtKB-UniRule"/>
</dbReference>
<dbReference type="PANTHER" id="PTHR10947">
    <property type="entry name" value="PHENYLALANYL-TRNA SYNTHETASE BETA CHAIN AND LEUCINE-RICH REPEAT-CONTAINING PROTEIN 47"/>
    <property type="match status" value="1"/>
</dbReference>
<dbReference type="InterPro" id="IPR020825">
    <property type="entry name" value="Phe-tRNA_synthase-like_B3/B4"/>
</dbReference>
<comment type="catalytic activity">
    <reaction evidence="14 15">
        <text>tRNA(Phe) + L-phenylalanine + ATP = L-phenylalanyl-tRNA(Phe) + AMP + diphosphate + H(+)</text>
        <dbReference type="Rhea" id="RHEA:19413"/>
        <dbReference type="Rhea" id="RHEA-COMP:9668"/>
        <dbReference type="Rhea" id="RHEA-COMP:9699"/>
        <dbReference type="ChEBI" id="CHEBI:15378"/>
        <dbReference type="ChEBI" id="CHEBI:30616"/>
        <dbReference type="ChEBI" id="CHEBI:33019"/>
        <dbReference type="ChEBI" id="CHEBI:58095"/>
        <dbReference type="ChEBI" id="CHEBI:78442"/>
        <dbReference type="ChEBI" id="CHEBI:78531"/>
        <dbReference type="ChEBI" id="CHEBI:456215"/>
        <dbReference type="EC" id="6.1.1.20"/>
    </reaction>
</comment>
<comment type="subcellular location">
    <subcellularLocation>
        <location evidence="1 15">Cytoplasm</location>
    </subcellularLocation>
</comment>
<feature type="domain" description="B5" evidence="17">
    <location>
        <begin position="297"/>
        <end position="373"/>
    </location>
</feature>
<dbReference type="InterPro" id="IPR036690">
    <property type="entry name" value="Fdx_antiC-bd_sf"/>
</dbReference>
<dbReference type="NCBIfam" id="TIGR00472">
    <property type="entry name" value="pheT_bact"/>
    <property type="match status" value="1"/>
</dbReference>
<comment type="cofactor">
    <cofactor evidence="15">
        <name>Mg(2+)</name>
        <dbReference type="ChEBI" id="CHEBI:18420"/>
    </cofactor>
    <text evidence="15">Binds 2 magnesium ions per tetramer.</text>
</comment>
<dbReference type="Pfam" id="PF03483">
    <property type="entry name" value="B3_4"/>
    <property type="match status" value="1"/>
</dbReference>
<accession>A0A7T0FZ94</accession>
<gene>
    <name evidence="15" type="primary">pheT</name>
    <name evidence="18" type="ORF">G3M70_01260</name>
</gene>
<keyword evidence="10 15" id="KW-0460">Magnesium</keyword>
<comment type="caution">
    <text evidence="15">Lacks conserved residue(s) required for the propagation of feature annotation.</text>
</comment>
<dbReference type="SUPFAM" id="SSF56037">
    <property type="entry name" value="PheT/TilS domain"/>
    <property type="match status" value="1"/>
</dbReference>
<dbReference type="Gene3D" id="3.30.930.10">
    <property type="entry name" value="Bira Bifunctional Protein, Domain 2"/>
    <property type="match status" value="1"/>
</dbReference>
<dbReference type="AlphaFoldDB" id="A0A7T0FZ94"/>
<evidence type="ECO:0000259" key="16">
    <source>
        <dbReference type="PROSITE" id="PS51447"/>
    </source>
</evidence>
<dbReference type="SMART" id="SM00896">
    <property type="entry name" value="FDX-ACB"/>
    <property type="match status" value="1"/>
</dbReference>
<keyword evidence="8 15" id="KW-0547">Nucleotide-binding</keyword>
<evidence type="ECO:0000256" key="13">
    <source>
        <dbReference type="ARBA" id="ARBA00023146"/>
    </source>
</evidence>
<dbReference type="GO" id="GO:0005524">
    <property type="term" value="F:ATP binding"/>
    <property type="evidence" value="ECO:0007669"/>
    <property type="project" value="UniProtKB-UniRule"/>
</dbReference>
<dbReference type="Gene3D" id="3.50.40.10">
    <property type="entry name" value="Phenylalanyl-trna Synthetase, Chain B, domain 3"/>
    <property type="match status" value="1"/>
</dbReference>
<proteinExistence type="inferred from homology"/>
<evidence type="ECO:0000256" key="11">
    <source>
        <dbReference type="ARBA" id="ARBA00022884"/>
    </source>
</evidence>
<dbReference type="Pfam" id="PF03147">
    <property type="entry name" value="FDX-ACB"/>
    <property type="match status" value="1"/>
</dbReference>
<keyword evidence="11" id="KW-0694">RNA-binding</keyword>
<dbReference type="KEGG" id="nli:G3M70_01260"/>
<feature type="binding site" evidence="15">
    <location>
        <position position="360"/>
    </location>
    <ligand>
        <name>Mg(2+)</name>
        <dbReference type="ChEBI" id="CHEBI:18420"/>
        <note>shared with alpha subunit</note>
    </ligand>
</feature>
<keyword evidence="12 15" id="KW-0648">Protein biosynthesis</keyword>
<evidence type="ECO:0000256" key="3">
    <source>
        <dbReference type="ARBA" id="ARBA00011209"/>
    </source>
</evidence>
<dbReference type="InterPro" id="IPR041616">
    <property type="entry name" value="PheRS_beta_core"/>
</dbReference>
<dbReference type="InterPro" id="IPR009061">
    <property type="entry name" value="DNA-bd_dom_put_sf"/>
</dbReference>
<evidence type="ECO:0000256" key="4">
    <source>
        <dbReference type="ARBA" id="ARBA00022490"/>
    </source>
</evidence>
<comment type="subunit">
    <text evidence="3 15">Tetramer of two alpha and two beta subunits.</text>
</comment>
<keyword evidence="13 15" id="KW-0030">Aminoacyl-tRNA synthetase</keyword>
<evidence type="ECO:0000256" key="9">
    <source>
        <dbReference type="ARBA" id="ARBA00022840"/>
    </source>
</evidence>
<keyword evidence="7 15" id="KW-0479">Metal-binding</keyword>
<protein>
    <recommendedName>
        <fullName evidence="15">Phenylalanine--tRNA ligase beta subunit</fullName>
        <ecNumber evidence="15">6.1.1.20</ecNumber>
    </recommendedName>
    <alternativeName>
        <fullName evidence="15">Phenylalanyl-tRNA synthetase beta subunit</fullName>
        <shortName evidence="15">PheRS</shortName>
    </alternativeName>
</protein>
<sequence>MKIQKDWLQQYVDCSLPTPDLGHLLTMAGLEIEAFEEIQLDGGELTDVLELNVTPNRGYCLSHIGVAREVAALTKSTLSLSNPEADLKKANRGPAIKDKLSVRLDDPELCPRYAALVIENVQVKPSPPWLQNRLTAVGLRPINNVVDITNFVLMEYGQPLHAFDLSLLKKNQIIVRRAKDKEVIETLDGSQLTLEPDTLVIADGVRPVALAGVMGGANSQVTETTTDIVLESACFHPSSIRKTSKKYGLRSDSSYRFERGIDIDSIVSAQARAALLIEELAGGTIAQGEIDLYPSPRQPANLVFRTDRCNAILGTSLDPNTVRKYLEALDMKIEQADEARFDLTVPASRPMIEREIDLIEEVARLHGYDKIEITDPSGQLTPLKPTDLQTTSRALNQLMCNLGFTETINYSFLEKDITEHFIEAFANNEATTISLDNPISVDLGTMRTSLIPGLAKSSIRNIRHGAKSLRLFEIGSAFFQKDDQVVERPCLAAIVTGPYPPDVWTGIGKGYDFYDIKGTLESLLSNFRIKGDYRSTAKPYLAQGTSIDCFVGKISIASLGELSPTLAKKFEIDQPLFALEIDLEGWVNALPPTVRFEPLPKFPGIYRDISLLVDKSVKADEICQVIEQAGTHLLKKTELYDHFEGKKLEPGKKSLTFALTFQSPDRTLTDEEINPIFEEIVKQLVEKVQAHLRDA</sequence>
<dbReference type="EMBL" id="CP048685">
    <property type="protein sequence ID" value="QPJ60586.1"/>
    <property type="molecule type" value="Genomic_DNA"/>
</dbReference>
<evidence type="ECO:0000259" key="17">
    <source>
        <dbReference type="PROSITE" id="PS51483"/>
    </source>
</evidence>
<dbReference type="HAMAP" id="MF_00283">
    <property type="entry name" value="Phe_tRNA_synth_beta1"/>
    <property type="match status" value="1"/>
</dbReference>
<dbReference type="FunFam" id="3.30.70.380:FF:000001">
    <property type="entry name" value="Phenylalanine--tRNA ligase beta subunit"/>
    <property type="match status" value="1"/>
</dbReference>
<dbReference type="InterPro" id="IPR045864">
    <property type="entry name" value="aa-tRNA-synth_II/BPL/LPL"/>
</dbReference>
<keyword evidence="9 15" id="KW-0067">ATP-binding</keyword>
<dbReference type="Pfam" id="PF03484">
    <property type="entry name" value="B5"/>
    <property type="match status" value="1"/>
</dbReference>
<dbReference type="InterPro" id="IPR005147">
    <property type="entry name" value="tRNA_synthase_B5-dom"/>
</dbReference>
<dbReference type="InterPro" id="IPR004532">
    <property type="entry name" value="Phe-tRNA-ligase_IIc_bsu_bact"/>
</dbReference>
<dbReference type="Proteomes" id="UP000594688">
    <property type="component" value="Chromosome"/>
</dbReference>
<name>A0A7T0FZ94_9BACT</name>
<dbReference type="EC" id="6.1.1.20" evidence="15"/>
<feature type="binding site" evidence="15">
    <location>
        <position position="361"/>
    </location>
    <ligand>
        <name>Mg(2+)</name>
        <dbReference type="ChEBI" id="CHEBI:18420"/>
        <note>shared with alpha subunit</note>
    </ligand>
</feature>
<evidence type="ECO:0000256" key="14">
    <source>
        <dbReference type="ARBA" id="ARBA00049255"/>
    </source>
</evidence>
<dbReference type="FunFam" id="3.30.56.10:FF:000001">
    <property type="entry name" value="Phenylalanine--tRNA ligase beta subunit"/>
    <property type="match status" value="1"/>
</dbReference>
<dbReference type="PROSITE" id="PS51447">
    <property type="entry name" value="FDX_ACB"/>
    <property type="match status" value="1"/>
</dbReference>
<dbReference type="CDD" id="cd00769">
    <property type="entry name" value="PheRS_beta_core"/>
    <property type="match status" value="1"/>
</dbReference>
<reference evidence="18 19" key="1">
    <citation type="submission" date="2020-02" db="EMBL/GenBank/DDBJ databases">
        <title>Genomic and physiological characterization of two novel Nitrospinaceae genera.</title>
        <authorList>
            <person name="Mueller A.J."/>
            <person name="Jung M.-Y."/>
            <person name="Strachan C.R."/>
            <person name="Herbold C.W."/>
            <person name="Kirkegaard R.H."/>
            <person name="Daims H."/>
        </authorList>
    </citation>
    <scope>NUCLEOTIDE SEQUENCE [LARGE SCALE GENOMIC DNA]</scope>
    <source>
        <strain evidence="18">EB</strain>
    </source>
</reference>
<dbReference type="Gene3D" id="3.30.56.10">
    <property type="match status" value="2"/>
</dbReference>
<evidence type="ECO:0000256" key="6">
    <source>
        <dbReference type="ARBA" id="ARBA00022598"/>
    </source>
</evidence>
<dbReference type="InterPro" id="IPR045060">
    <property type="entry name" value="Phe-tRNA-ligase_IIc_bsu"/>
</dbReference>
<feature type="binding site" evidence="15">
    <location>
        <position position="357"/>
    </location>
    <ligand>
        <name>Mg(2+)</name>
        <dbReference type="ChEBI" id="CHEBI:18420"/>
        <note>shared with alpha subunit</note>
    </ligand>
</feature>